<reference evidence="1 2" key="1">
    <citation type="journal article" date="2011" name="Science">
        <title>The ecoresponsive genome of Daphnia pulex.</title>
        <authorList>
            <person name="Colbourne J.K."/>
            <person name="Pfrender M.E."/>
            <person name="Gilbert D."/>
            <person name="Thomas W.K."/>
            <person name="Tucker A."/>
            <person name="Oakley T.H."/>
            <person name="Tokishita S."/>
            <person name="Aerts A."/>
            <person name="Arnold G.J."/>
            <person name="Basu M.K."/>
            <person name="Bauer D.J."/>
            <person name="Caceres C.E."/>
            <person name="Carmel L."/>
            <person name="Casola C."/>
            <person name="Choi J.H."/>
            <person name="Detter J.C."/>
            <person name="Dong Q."/>
            <person name="Dusheyko S."/>
            <person name="Eads B.D."/>
            <person name="Frohlich T."/>
            <person name="Geiler-Samerotte K.A."/>
            <person name="Gerlach D."/>
            <person name="Hatcher P."/>
            <person name="Jogdeo S."/>
            <person name="Krijgsveld J."/>
            <person name="Kriventseva E.V."/>
            <person name="Kultz D."/>
            <person name="Laforsch C."/>
            <person name="Lindquist E."/>
            <person name="Lopez J."/>
            <person name="Manak J.R."/>
            <person name="Muller J."/>
            <person name="Pangilinan J."/>
            <person name="Patwardhan R.P."/>
            <person name="Pitluck S."/>
            <person name="Pritham E.J."/>
            <person name="Rechtsteiner A."/>
            <person name="Rho M."/>
            <person name="Rogozin I.B."/>
            <person name="Sakarya O."/>
            <person name="Salamov A."/>
            <person name="Schaack S."/>
            <person name="Shapiro H."/>
            <person name="Shiga Y."/>
            <person name="Skalitzky C."/>
            <person name="Smith Z."/>
            <person name="Souvorov A."/>
            <person name="Sung W."/>
            <person name="Tang Z."/>
            <person name="Tsuchiya D."/>
            <person name="Tu H."/>
            <person name="Vos H."/>
            <person name="Wang M."/>
            <person name="Wolf Y.I."/>
            <person name="Yamagata H."/>
            <person name="Yamada T."/>
            <person name="Ye Y."/>
            <person name="Shaw J.R."/>
            <person name="Andrews J."/>
            <person name="Crease T.J."/>
            <person name="Tang H."/>
            <person name="Lucas S.M."/>
            <person name="Robertson H.M."/>
            <person name="Bork P."/>
            <person name="Koonin E.V."/>
            <person name="Zdobnov E.M."/>
            <person name="Grigoriev I.V."/>
            <person name="Lynch M."/>
            <person name="Boore J.L."/>
        </authorList>
    </citation>
    <scope>NUCLEOTIDE SEQUENCE [LARGE SCALE GENOMIC DNA]</scope>
</reference>
<dbReference type="Proteomes" id="UP000000305">
    <property type="component" value="Unassembled WGS sequence"/>
</dbReference>
<proteinExistence type="predicted"/>
<keyword evidence="2" id="KW-1185">Reference proteome</keyword>
<gene>
    <name evidence="1" type="ORF">DAPPUDRAFT_319801</name>
</gene>
<dbReference type="HOGENOM" id="CLU_1116714_0_0_1"/>
<accession>E9GMW2</accession>
<dbReference type="EMBL" id="GL732553">
    <property type="protein sequence ID" value="EFX79219.1"/>
    <property type="molecule type" value="Genomic_DNA"/>
</dbReference>
<evidence type="ECO:0000313" key="2">
    <source>
        <dbReference type="Proteomes" id="UP000000305"/>
    </source>
</evidence>
<dbReference type="OrthoDB" id="4327074at2759"/>
<dbReference type="STRING" id="6669.E9GMW2"/>
<dbReference type="KEGG" id="dpx:DAPPUDRAFT_319801"/>
<organism evidence="1 2">
    <name type="scientific">Daphnia pulex</name>
    <name type="common">Water flea</name>
    <dbReference type="NCBI Taxonomy" id="6669"/>
    <lineage>
        <taxon>Eukaryota</taxon>
        <taxon>Metazoa</taxon>
        <taxon>Ecdysozoa</taxon>
        <taxon>Arthropoda</taxon>
        <taxon>Crustacea</taxon>
        <taxon>Branchiopoda</taxon>
        <taxon>Diplostraca</taxon>
        <taxon>Cladocera</taxon>
        <taxon>Anomopoda</taxon>
        <taxon>Daphniidae</taxon>
        <taxon>Daphnia</taxon>
    </lineage>
</organism>
<dbReference type="InParanoid" id="E9GMW2"/>
<name>E9GMW2_DAPPU</name>
<dbReference type="AlphaFoldDB" id="E9GMW2"/>
<evidence type="ECO:0000313" key="1">
    <source>
        <dbReference type="EMBL" id="EFX79219.1"/>
    </source>
</evidence>
<protein>
    <submittedName>
        <fullName evidence="1">Uncharacterized protein</fullName>
    </submittedName>
</protein>
<sequence length="249" mass="28327">MVRNYIRKTERVDYLPGHIITVEVFSDPQEKLLVKYLKRSSDIFFRLTAKDTIKLAYDFATKLQLKCPQNWTKNFTAGKDWLAGWLAFKTESSTVHQKATSYIYPSAELQERGIPETSFYNADEVGFNTVHRADGVLATRDRPAPTLDNIQPQPPTLDNIQPQLSQPTSPVVDAVQVNNREPHSPGENVPVDDDTNEITLTEGQGLKAKYEKGDFGERRLQIHQKLSSAPKKWVRARFEMGGAYLNFEL</sequence>